<reference evidence="2" key="2">
    <citation type="journal article" date="2015" name="Data Brief">
        <title>Shoot transcriptome of the giant reed, Arundo donax.</title>
        <authorList>
            <person name="Barrero R.A."/>
            <person name="Guerrero F.D."/>
            <person name="Moolhuijzen P."/>
            <person name="Goolsby J.A."/>
            <person name="Tidwell J."/>
            <person name="Bellgard S.E."/>
            <person name="Bellgard M.I."/>
        </authorList>
    </citation>
    <scope>NUCLEOTIDE SEQUENCE</scope>
    <source>
        <tissue evidence="2">Shoot tissue taken approximately 20 cm above the soil surface</tissue>
    </source>
</reference>
<proteinExistence type="predicted"/>
<protein>
    <submittedName>
        <fullName evidence="2">Uncharacterized protein</fullName>
    </submittedName>
</protein>
<feature type="transmembrane region" description="Helical" evidence="1">
    <location>
        <begin position="20"/>
        <end position="41"/>
    </location>
</feature>
<organism evidence="2">
    <name type="scientific">Arundo donax</name>
    <name type="common">Giant reed</name>
    <name type="synonym">Donax arundinaceus</name>
    <dbReference type="NCBI Taxonomy" id="35708"/>
    <lineage>
        <taxon>Eukaryota</taxon>
        <taxon>Viridiplantae</taxon>
        <taxon>Streptophyta</taxon>
        <taxon>Embryophyta</taxon>
        <taxon>Tracheophyta</taxon>
        <taxon>Spermatophyta</taxon>
        <taxon>Magnoliopsida</taxon>
        <taxon>Liliopsida</taxon>
        <taxon>Poales</taxon>
        <taxon>Poaceae</taxon>
        <taxon>PACMAD clade</taxon>
        <taxon>Arundinoideae</taxon>
        <taxon>Arundineae</taxon>
        <taxon>Arundo</taxon>
    </lineage>
</organism>
<reference evidence="2" key="1">
    <citation type="submission" date="2014-09" db="EMBL/GenBank/DDBJ databases">
        <authorList>
            <person name="Magalhaes I.L.F."/>
            <person name="Oliveira U."/>
            <person name="Santos F.R."/>
            <person name="Vidigal T.H.D.A."/>
            <person name="Brescovit A.D."/>
            <person name="Santos A.J."/>
        </authorList>
    </citation>
    <scope>NUCLEOTIDE SEQUENCE</scope>
    <source>
        <tissue evidence="2">Shoot tissue taken approximately 20 cm above the soil surface</tissue>
    </source>
</reference>
<keyword evidence="1" id="KW-0812">Transmembrane</keyword>
<name>A0A0A9F0N6_ARUDO</name>
<evidence type="ECO:0000313" key="2">
    <source>
        <dbReference type="EMBL" id="JAE03676.1"/>
    </source>
</evidence>
<dbReference type="AlphaFoldDB" id="A0A0A9F0N6"/>
<keyword evidence="1" id="KW-1133">Transmembrane helix</keyword>
<accession>A0A0A9F0N6</accession>
<evidence type="ECO:0000256" key="1">
    <source>
        <dbReference type="SAM" id="Phobius"/>
    </source>
</evidence>
<dbReference type="EMBL" id="GBRH01194220">
    <property type="protein sequence ID" value="JAE03676.1"/>
    <property type="molecule type" value="Transcribed_RNA"/>
</dbReference>
<sequence length="51" mass="6327">MWRKLYFQRFKRQDPIQATLIFYLLPALYAVRLVLLLHWKLNMDPCPKTYL</sequence>
<keyword evidence="1" id="KW-0472">Membrane</keyword>